<dbReference type="Proteomes" id="UP000244336">
    <property type="component" value="Chromosome 3"/>
</dbReference>
<dbReference type="PANTHER" id="PTHR31549:SF256">
    <property type="entry name" value="EXPRESSED PROTEIN"/>
    <property type="match status" value="1"/>
</dbReference>
<dbReference type="OrthoDB" id="1849062at2759"/>
<gene>
    <name evidence="1" type="ORF">GQ55_3G071300</name>
</gene>
<dbReference type="InterPro" id="IPR004158">
    <property type="entry name" value="DUF247_pln"/>
</dbReference>
<evidence type="ECO:0000313" key="1">
    <source>
        <dbReference type="EMBL" id="PUZ63484.1"/>
    </source>
</evidence>
<dbReference type="PANTHER" id="PTHR31549">
    <property type="entry name" value="PROTEIN, PUTATIVE (DUF247)-RELATED-RELATED"/>
    <property type="match status" value="1"/>
</dbReference>
<evidence type="ECO:0000313" key="2">
    <source>
        <dbReference type="Proteomes" id="UP000244336"/>
    </source>
</evidence>
<proteinExistence type="predicted"/>
<organism evidence="1 2">
    <name type="scientific">Panicum hallii var. hallii</name>
    <dbReference type="NCBI Taxonomy" id="1504633"/>
    <lineage>
        <taxon>Eukaryota</taxon>
        <taxon>Viridiplantae</taxon>
        <taxon>Streptophyta</taxon>
        <taxon>Embryophyta</taxon>
        <taxon>Tracheophyta</taxon>
        <taxon>Spermatophyta</taxon>
        <taxon>Magnoliopsida</taxon>
        <taxon>Liliopsida</taxon>
        <taxon>Poales</taxon>
        <taxon>Poaceae</taxon>
        <taxon>PACMAD clade</taxon>
        <taxon>Panicoideae</taxon>
        <taxon>Panicodae</taxon>
        <taxon>Paniceae</taxon>
        <taxon>Panicinae</taxon>
        <taxon>Panicum</taxon>
        <taxon>Panicum sect. Panicum</taxon>
    </lineage>
</organism>
<sequence length="251" mass="28399">MDMVKNVATHHFSIGIFRSCEMYAAFLSAIGDVDNVRSLYVLTDDAVAGMSDEEFLPMMFFDGYFLLQYMLKCTGNHDRMRQSSVSFFDVNQGVIDNDIMLLENKLPWVVIQTLSKFKEVPVEKFIAKMGSTLQVARKEEDDSFFVLDGSYTPPHLLGLLRLYKTGRNIVVPDNQDRSFSLINCCCCCHNNSGVPPSDGFHPMSKTVSAIELAEIGVKLTASKTTRFMDMGFKKKLFGSEIFLARHCCWMK</sequence>
<dbReference type="Gramene" id="PUZ63484">
    <property type="protein sequence ID" value="PUZ63484"/>
    <property type="gene ID" value="GQ55_3G071300"/>
</dbReference>
<accession>A0A2T7E6P5</accession>
<reference evidence="1 2" key="1">
    <citation type="submission" date="2018-04" db="EMBL/GenBank/DDBJ databases">
        <title>WGS assembly of Panicum hallii var. hallii HAL2.</title>
        <authorList>
            <person name="Lovell J."/>
            <person name="Jenkins J."/>
            <person name="Lowry D."/>
            <person name="Mamidi S."/>
            <person name="Sreedasyam A."/>
            <person name="Weng X."/>
            <person name="Barry K."/>
            <person name="Bonette J."/>
            <person name="Campitelli B."/>
            <person name="Daum C."/>
            <person name="Gordon S."/>
            <person name="Gould B."/>
            <person name="Lipzen A."/>
            <person name="MacQueen A."/>
            <person name="Palacio-Mejia J."/>
            <person name="Plott C."/>
            <person name="Shakirov E."/>
            <person name="Shu S."/>
            <person name="Yoshinaga Y."/>
            <person name="Zane M."/>
            <person name="Rokhsar D."/>
            <person name="Grimwood J."/>
            <person name="Schmutz J."/>
            <person name="Juenger T."/>
        </authorList>
    </citation>
    <scope>NUCLEOTIDE SEQUENCE [LARGE SCALE GENOMIC DNA]</scope>
    <source>
        <strain evidence="2">cv. HAL2</strain>
    </source>
</reference>
<name>A0A2T7E6P5_9POAL</name>
<protein>
    <submittedName>
        <fullName evidence="1">Uncharacterized protein</fullName>
    </submittedName>
</protein>
<dbReference type="Pfam" id="PF03140">
    <property type="entry name" value="DUF247"/>
    <property type="match status" value="1"/>
</dbReference>
<keyword evidence="2" id="KW-1185">Reference proteome</keyword>
<dbReference type="EMBL" id="CM009751">
    <property type="protein sequence ID" value="PUZ63484.1"/>
    <property type="molecule type" value="Genomic_DNA"/>
</dbReference>
<dbReference type="AlphaFoldDB" id="A0A2T7E6P5"/>